<sequence>MCCRDCRELEGATKNARRQAEVQVEGERKIDFENEAVCQALLKGSYLTRYRKGFHLSKELKPSCGRFRMFIDMEHQILSLSIDGSDKM</sequence>
<accession>A0ABQ4YPY5</accession>
<evidence type="ECO:0000313" key="2">
    <source>
        <dbReference type="Proteomes" id="UP001151760"/>
    </source>
</evidence>
<dbReference type="Proteomes" id="UP001151760">
    <property type="component" value="Unassembled WGS sequence"/>
</dbReference>
<protein>
    <submittedName>
        <fullName evidence="1">Uncharacterized protein</fullName>
    </submittedName>
</protein>
<comment type="caution">
    <text evidence="1">The sequence shown here is derived from an EMBL/GenBank/DDBJ whole genome shotgun (WGS) entry which is preliminary data.</text>
</comment>
<proteinExistence type="predicted"/>
<keyword evidence="2" id="KW-1185">Reference proteome</keyword>
<dbReference type="EMBL" id="BQNB010010571">
    <property type="protein sequence ID" value="GJS79081.1"/>
    <property type="molecule type" value="Genomic_DNA"/>
</dbReference>
<reference evidence="1" key="2">
    <citation type="submission" date="2022-01" db="EMBL/GenBank/DDBJ databases">
        <authorList>
            <person name="Yamashiro T."/>
            <person name="Shiraishi A."/>
            <person name="Satake H."/>
            <person name="Nakayama K."/>
        </authorList>
    </citation>
    <scope>NUCLEOTIDE SEQUENCE</scope>
</reference>
<evidence type="ECO:0000313" key="1">
    <source>
        <dbReference type="EMBL" id="GJS79081.1"/>
    </source>
</evidence>
<reference evidence="1" key="1">
    <citation type="journal article" date="2022" name="Int. J. Mol. Sci.">
        <title>Draft Genome of Tanacetum Coccineum: Genomic Comparison of Closely Related Tanacetum-Family Plants.</title>
        <authorList>
            <person name="Yamashiro T."/>
            <person name="Shiraishi A."/>
            <person name="Nakayama K."/>
            <person name="Satake H."/>
        </authorList>
    </citation>
    <scope>NUCLEOTIDE SEQUENCE</scope>
</reference>
<organism evidence="1 2">
    <name type="scientific">Tanacetum coccineum</name>
    <dbReference type="NCBI Taxonomy" id="301880"/>
    <lineage>
        <taxon>Eukaryota</taxon>
        <taxon>Viridiplantae</taxon>
        <taxon>Streptophyta</taxon>
        <taxon>Embryophyta</taxon>
        <taxon>Tracheophyta</taxon>
        <taxon>Spermatophyta</taxon>
        <taxon>Magnoliopsida</taxon>
        <taxon>eudicotyledons</taxon>
        <taxon>Gunneridae</taxon>
        <taxon>Pentapetalae</taxon>
        <taxon>asterids</taxon>
        <taxon>campanulids</taxon>
        <taxon>Asterales</taxon>
        <taxon>Asteraceae</taxon>
        <taxon>Asteroideae</taxon>
        <taxon>Anthemideae</taxon>
        <taxon>Anthemidinae</taxon>
        <taxon>Tanacetum</taxon>
    </lineage>
</organism>
<gene>
    <name evidence="1" type="ORF">Tco_0728962</name>
</gene>
<name>A0ABQ4YPY5_9ASTR</name>